<dbReference type="InterPro" id="IPR003601">
    <property type="entry name" value="Topo_IA_2"/>
</dbReference>
<dbReference type="InterPro" id="IPR023405">
    <property type="entry name" value="Topo_IA_core_domain"/>
</dbReference>
<dbReference type="Gene3D" id="2.70.20.10">
    <property type="entry name" value="Topoisomerase I, domain 3"/>
    <property type="match status" value="1"/>
</dbReference>
<dbReference type="PANTHER" id="PTHR11390:SF21">
    <property type="entry name" value="DNA TOPOISOMERASE 3-ALPHA"/>
    <property type="match status" value="1"/>
</dbReference>
<dbReference type="Gene3D" id="1.10.460.10">
    <property type="entry name" value="Topoisomerase I, domain 2"/>
    <property type="match status" value="1"/>
</dbReference>
<dbReference type="InterPro" id="IPR000380">
    <property type="entry name" value="Topo_IA"/>
</dbReference>
<evidence type="ECO:0000256" key="10">
    <source>
        <dbReference type="ARBA" id="ARBA00032877"/>
    </source>
</evidence>
<accession>A0A497Y0C1</accession>
<protein>
    <recommendedName>
        <fullName evidence="3">DNA topoisomerase</fullName>
        <ecNumber evidence="3">5.6.2.1</ecNumber>
    </recommendedName>
    <alternativeName>
        <fullName evidence="10">Omega-protein</fullName>
    </alternativeName>
    <alternativeName>
        <fullName evidence="9">Relaxing enzyme</fullName>
    </alternativeName>
    <alternativeName>
        <fullName evidence="7">Swivelase</fullName>
    </alternativeName>
    <alternativeName>
        <fullName evidence="8">Untwisting enzyme</fullName>
    </alternativeName>
</protein>
<proteinExistence type="inferred from homology"/>
<reference evidence="13 14" key="1">
    <citation type="submission" date="2018-10" db="EMBL/GenBank/DDBJ databases">
        <title>Genomic Encyclopedia of Archaeal and Bacterial Type Strains, Phase II (KMG-II): from individual species to whole genera.</title>
        <authorList>
            <person name="Goeker M."/>
        </authorList>
    </citation>
    <scope>NUCLEOTIDE SEQUENCE [LARGE SCALE GENOMIC DNA]</scope>
    <source>
        <strain evidence="13 14">DSM 19624</strain>
    </source>
</reference>
<gene>
    <name evidence="13" type="ORF">BCL90_3433</name>
</gene>
<evidence type="ECO:0000256" key="6">
    <source>
        <dbReference type="ARBA" id="ARBA00023235"/>
    </source>
</evidence>
<dbReference type="Pfam" id="PF01131">
    <property type="entry name" value="Topoisom_bac"/>
    <property type="match status" value="1"/>
</dbReference>
<keyword evidence="6 13" id="KW-0413">Isomerase</keyword>
<dbReference type="InterPro" id="IPR013497">
    <property type="entry name" value="Topo_IA_cen"/>
</dbReference>
<comment type="catalytic activity">
    <reaction evidence="1">
        <text>ATP-independent breakage of single-stranded DNA, followed by passage and rejoining.</text>
        <dbReference type="EC" id="5.6.2.1"/>
    </reaction>
</comment>
<evidence type="ECO:0000256" key="8">
    <source>
        <dbReference type="ARBA" id="ARBA00031985"/>
    </source>
</evidence>
<dbReference type="InterPro" id="IPR034144">
    <property type="entry name" value="TOPRIM_TopoIII"/>
</dbReference>
<name>A0A497Y0C1_9SPHI</name>
<dbReference type="GO" id="GO:0003677">
    <property type="term" value="F:DNA binding"/>
    <property type="evidence" value="ECO:0007669"/>
    <property type="project" value="UniProtKB-KW"/>
</dbReference>
<dbReference type="GO" id="GO:0006265">
    <property type="term" value="P:DNA topological change"/>
    <property type="evidence" value="ECO:0007669"/>
    <property type="project" value="InterPro"/>
</dbReference>
<dbReference type="PROSITE" id="PS50880">
    <property type="entry name" value="TOPRIM"/>
    <property type="match status" value="1"/>
</dbReference>
<dbReference type="PANTHER" id="PTHR11390">
    <property type="entry name" value="PROKARYOTIC DNA TOPOISOMERASE"/>
    <property type="match status" value="1"/>
</dbReference>
<dbReference type="EMBL" id="RCCK01000012">
    <property type="protein sequence ID" value="RLJ75086.1"/>
    <property type="molecule type" value="Genomic_DNA"/>
</dbReference>
<dbReference type="SMART" id="SM00493">
    <property type="entry name" value="TOPRIM"/>
    <property type="match status" value="1"/>
</dbReference>
<dbReference type="CDD" id="cd00186">
    <property type="entry name" value="TOP1Ac"/>
    <property type="match status" value="1"/>
</dbReference>
<sequence>MPVTRHFFYPKIYKMKAVIAEKPSVAREIAALLGATEKRDGFLTGNGYMVTWAFGHLIALGMPEDYGVVGFRKEALPILPDPFVLTIRKVKKDKGYITDSGALKQLNIIEQVVKKCDTLIVATDAGREGELIFRYIYEYLDCNKPFERLWISSLTEKAIKQGFANLRPGRDFDGLFEAAKSRSRADWLVGINATQALSIAAGTGIYSLGRVQTPTLALICKRYLENKNFSSIPYWQIVLQHRKDFIDFKSTSKTKWDDKKKAEELLRAIQRKGIAAITSVESKNISEQPPLLFDLTGLQKEANKKLNLSADETLTIAQSLYENKFITYPRTGSKYIPEDLWPEIPNLLRALGDHERFKDAVSTLHWGRFNKRIVNDLKVTDHHGLLITEKVPSSVTGNEKAIYDLIAFRLLESVSSVCSKKITDITAEILDCDFYLKSCKIIEPGWRAVKGLFSEEDDETVQDLPDFNVGDELKIKEALVMEKKTAAPPLYTEASLLSAMENAGKVIENDEARKILQQVGIGTPATRASIIETLFTRDYVKRDKKSLIPTEKGLQVYELVKDKKIGDVLMTAEWELSLQKIENGEADSPRFQKEMENYASAITQELLNTSVIHENLPELLCPKCRNQLLIRDKIVKCQDVECGWVQYRYVCGVQLSISDIESLLVKGKTSLIKGMKSKAGNKFNAFIKLNENGETGFEFEQRKPKKKK</sequence>
<dbReference type="Pfam" id="PF13342">
    <property type="entry name" value="Toprim_Crpt"/>
    <property type="match status" value="1"/>
</dbReference>
<dbReference type="InterPro" id="IPR006171">
    <property type="entry name" value="TOPRIM_dom"/>
</dbReference>
<dbReference type="GO" id="GO:0006310">
    <property type="term" value="P:DNA recombination"/>
    <property type="evidence" value="ECO:0007669"/>
    <property type="project" value="TreeGrafter"/>
</dbReference>
<evidence type="ECO:0000313" key="13">
    <source>
        <dbReference type="EMBL" id="RLJ75086.1"/>
    </source>
</evidence>
<dbReference type="GO" id="GO:0003917">
    <property type="term" value="F:DNA topoisomerase type I (single strand cut, ATP-independent) activity"/>
    <property type="evidence" value="ECO:0007669"/>
    <property type="project" value="UniProtKB-EC"/>
</dbReference>
<dbReference type="Pfam" id="PF01751">
    <property type="entry name" value="Toprim"/>
    <property type="match status" value="1"/>
</dbReference>
<dbReference type="InterPro" id="IPR025589">
    <property type="entry name" value="Toprim_C_rpt"/>
</dbReference>
<evidence type="ECO:0000256" key="1">
    <source>
        <dbReference type="ARBA" id="ARBA00000213"/>
    </source>
</evidence>
<evidence type="ECO:0000256" key="2">
    <source>
        <dbReference type="ARBA" id="ARBA00009446"/>
    </source>
</evidence>
<dbReference type="EC" id="5.6.2.1" evidence="3"/>
<dbReference type="Gene3D" id="3.40.50.140">
    <property type="match status" value="1"/>
</dbReference>
<evidence type="ECO:0000256" key="3">
    <source>
        <dbReference type="ARBA" id="ARBA00012891"/>
    </source>
</evidence>
<dbReference type="InterPro" id="IPR003602">
    <property type="entry name" value="Topo_IA_DNA-bd_dom"/>
</dbReference>
<keyword evidence="4" id="KW-0799">Topoisomerase</keyword>
<dbReference type="SUPFAM" id="SSF56712">
    <property type="entry name" value="Prokaryotic type I DNA topoisomerase"/>
    <property type="match status" value="1"/>
</dbReference>
<dbReference type="AlphaFoldDB" id="A0A497Y0C1"/>
<evidence type="ECO:0000256" key="9">
    <source>
        <dbReference type="ARBA" id="ARBA00032235"/>
    </source>
</evidence>
<dbReference type="GO" id="GO:0006281">
    <property type="term" value="P:DNA repair"/>
    <property type="evidence" value="ECO:0007669"/>
    <property type="project" value="TreeGrafter"/>
</dbReference>
<keyword evidence="5" id="KW-0238">DNA-binding</keyword>
<dbReference type="SMART" id="SM00436">
    <property type="entry name" value="TOP1Bc"/>
    <property type="match status" value="1"/>
</dbReference>
<dbReference type="InterPro" id="IPR013825">
    <property type="entry name" value="Topo_IA_cen_sub2"/>
</dbReference>
<evidence type="ECO:0000256" key="7">
    <source>
        <dbReference type="ARBA" id="ARBA00030003"/>
    </source>
</evidence>
<organism evidence="13 14">
    <name type="scientific">Pedobacter alluvionis</name>
    <dbReference type="NCBI Taxonomy" id="475253"/>
    <lineage>
        <taxon>Bacteria</taxon>
        <taxon>Pseudomonadati</taxon>
        <taxon>Bacteroidota</taxon>
        <taxon>Sphingobacteriia</taxon>
        <taxon>Sphingobacteriales</taxon>
        <taxon>Sphingobacteriaceae</taxon>
        <taxon>Pedobacter</taxon>
    </lineage>
</organism>
<dbReference type="PRINTS" id="PR00417">
    <property type="entry name" value="PRTPISMRASEI"/>
</dbReference>
<dbReference type="SMART" id="SM00437">
    <property type="entry name" value="TOP1Ac"/>
    <property type="match status" value="1"/>
</dbReference>
<dbReference type="CDD" id="cd03362">
    <property type="entry name" value="TOPRIM_TopoIA_TopoIII"/>
    <property type="match status" value="1"/>
</dbReference>
<evidence type="ECO:0000259" key="11">
    <source>
        <dbReference type="PROSITE" id="PS50880"/>
    </source>
</evidence>
<dbReference type="InterPro" id="IPR013826">
    <property type="entry name" value="Topo_IA_cen_sub3"/>
</dbReference>
<feature type="domain" description="Topo IA-type catalytic" evidence="12">
    <location>
        <begin position="172"/>
        <end position="603"/>
    </location>
</feature>
<comment type="caution">
    <text evidence="13">The sequence shown here is derived from an EMBL/GenBank/DDBJ whole genome shotgun (WGS) entry which is preliminary data.</text>
</comment>
<dbReference type="Gene3D" id="1.10.290.10">
    <property type="entry name" value="Topoisomerase I, domain 4"/>
    <property type="match status" value="1"/>
</dbReference>
<evidence type="ECO:0000259" key="12">
    <source>
        <dbReference type="PROSITE" id="PS52039"/>
    </source>
</evidence>
<comment type="similarity">
    <text evidence="2">Belongs to the type IA topoisomerase family.</text>
</comment>
<dbReference type="InterPro" id="IPR013824">
    <property type="entry name" value="Topo_IA_cen_sub1"/>
</dbReference>
<dbReference type="Proteomes" id="UP000273898">
    <property type="component" value="Unassembled WGS sequence"/>
</dbReference>
<evidence type="ECO:0000256" key="5">
    <source>
        <dbReference type="ARBA" id="ARBA00023125"/>
    </source>
</evidence>
<feature type="domain" description="Toprim" evidence="11">
    <location>
        <begin position="15"/>
        <end position="155"/>
    </location>
</feature>
<dbReference type="PROSITE" id="PS52039">
    <property type="entry name" value="TOPO_IA_2"/>
    <property type="match status" value="1"/>
</dbReference>
<dbReference type="GO" id="GO:0043597">
    <property type="term" value="C:cytoplasmic replication fork"/>
    <property type="evidence" value="ECO:0007669"/>
    <property type="project" value="TreeGrafter"/>
</dbReference>
<evidence type="ECO:0000313" key="14">
    <source>
        <dbReference type="Proteomes" id="UP000273898"/>
    </source>
</evidence>
<evidence type="ECO:0000256" key="4">
    <source>
        <dbReference type="ARBA" id="ARBA00023029"/>
    </source>
</evidence>